<dbReference type="AlphaFoldDB" id="A0A3S5CKI6"/>
<reference evidence="2" key="1">
    <citation type="submission" date="2018-11" db="EMBL/GenBank/DDBJ databases">
        <authorList>
            <consortium name="Pathogen Informatics"/>
        </authorList>
    </citation>
    <scope>NUCLEOTIDE SEQUENCE</scope>
</reference>
<comment type="caution">
    <text evidence="2">The sequence shown here is derived from an EMBL/GenBank/DDBJ whole genome shotgun (WGS) entry which is preliminary data.</text>
</comment>
<gene>
    <name evidence="2" type="ORF">PXEA_LOCUS9375</name>
</gene>
<dbReference type="Proteomes" id="UP000784294">
    <property type="component" value="Unassembled WGS sequence"/>
</dbReference>
<proteinExistence type="predicted"/>
<evidence type="ECO:0000256" key="1">
    <source>
        <dbReference type="SAM" id="SignalP"/>
    </source>
</evidence>
<sequence>MCSCVLAFFELFAVTCWPGSANLPMLTEARGTNGEEAMSTAEEYTLSIQEERSDKFILVPKRLLRLPKDCIAIKRVKTLQFSLFSDKVEEASKLVSIPTMRQSGTKQTFVCKPPL</sequence>
<dbReference type="EMBL" id="CAAALY010026492">
    <property type="protein sequence ID" value="VEL15935.1"/>
    <property type="molecule type" value="Genomic_DNA"/>
</dbReference>
<feature type="chain" id="PRO_5018756779" evidence="1">
    <location>
        <begin position="22"/>
        <end position="115"/>
    </location>
</feature>
<evidence type="ECO:0000313" key="2">
    <source>
        <dbReference type="EMBL" id="VEL15935.1"/>
    </source>
</evidence>
<evidence type="ECO:0000313" key="3">
    <source>
        <dbReference type="Proteomes" id="UP000784294"/>
    </source>
</evidence>
<name>A0A3S5CKI6_9PLAT</name>
<protein>
    <submittedName>
        <fullName evidence="2">Uncharacterized protein</fullName>
    </submittedName>
</protein>
<feature type="signal peptide" evidence="1">
    <location>
        <begin position="1"/>
        <end position="21"/>
    </location>
</feature>
<accession>A0A3S5CKI6</accession>
<organism evidence="2 3">
    <name type="scientific">Protopolystoma xenopodis</name>
    <dbReference type="NCBI Taxonomy" id="117903"/>
    <lineage>
        <taxon>Eukaryota</taxon>
        <taxon>Metazoa</taxon>
        <taxon>Spiralia</taxon>
        <taxon>Lophotrochozoa</taxon>
        <taxon>Platyhelminthes</taxon>
        <taxon>Monogenea</taxon>
        <taxon>Polyopisthocotylea</taxon>
        <taxon>Polystomatidea</taxon>
        <taxon>Polystomatidae</taxon>
        <taxon>Protopolystoma</taxon>
    </lineage>
</organism>
<keyword evidence="3" id="KW-1185">Reference proteome</keyword>
<keyword evidence="1" id="KW-0732">Signal</keyword>